<evidence type="ECO:0000313" key="4">
    <source>
        <dbReference type="EMBL" id="TVV26495.1"/>
    </source>
</evidence>
<keyword evidence="2" id="KW-0812">Transmembrane</keyword>
<evidence type="ECO:0000256" key="1">
    <source>
        <dbReference type="SAM" id="MobiDB-lite"/>
    </source>
</evidence>
<dbReference type="SUPFAM" id="SSF54106">
    <property type="entry name" value="LysM domain"/>
    <property type="match status" value="1"/>
</dbReference>
<feature type="compositionally biased region" description="Low complexity" evidence="1">
    <location>
        <begin position="45"/>
        <end position="58"/>
    </location>
</feature>
<evidence type="ECO:0000256" key="2">
    <source>
        <dbReference type="SAM" id="Phobius"/>
    </source>
</evidence>
<evidence type="ECO:0000259" key="3">
    <source>
        <dbReference type="PROSITE" id="PS51782"/>
    </source>
</evidence>
<dbReference type="PROSITE" id="PS51782">
    <property type="entry name" value="LYSM"/>
    <property type="match status" value="1"/>
</dbReference>
<organism evidence="4 5">
    <name type="scientific">Weissella cibaria</name>
    <dbReference type="NCBI Taxonomy" id="137591"/>
    <lineage>
        <taxon>Bacteria</taxon>
        <taxon>Bacillati</taxon>
        <taxon>Bacillota</taxon>
        <taxon>Bacilli</taxon>
        <taxon>Lactobacillales</taxon>
        <taxon>Lactobacillaceae</taxon>
        <taxon>Weissella</taxon>
    </lineage>
</organism>
<dbReference type="InterPro" id="IPR036779">
    <property type="entry name" value="LysM_dom_sf"/>
</dbReference>
<feature type="region of interest" description="Disordered" evidence="1">
    <location>
        <begin position="43"/>
        <end position="106"/>
    </location>
</feature>
<dbReference type="SMART" id="SM00257">
    <property type="entry name" value="LysM"/>
    <property type="match status" value="1"/>
</dbReference>
<dbReference type="Pfam" id="PF01476">
    <property type="entry name" value="LysM"/>
    <property type="match status" value="1"/>
</dbReference>
<accession>A0A9Q8JG34</accession>
<gene>
    <name evidence="4" type="ORF">FO435_00490</name>
</gene>
<dbReference type="EMBL" id="VNHC01000002">
    <property type="protein sequence ID" value="TVV26495.1"/>
    <property type="molecule type" value="Genomic_DNA"/>
</dbReference>
<dbReference type="InterPro" id="IPR018392">
    <property type="entry name" value="LysM"/>
</dbReference>
<sequence length="154" mass="15745">MEPKRPTRLQFWSVIAVGYVILFAVGFFAPVAVDAVGDVFKSPETTETTSAKSSSSTKSESKADPETATTEKAADVDTASEAIESEVSAATGGTTSDSDDATDASASSTVVVKAGTTAFAIAKSHGLTLAQLQALNPGIDMNGVQAGQTLVVRQ</sequence>
<feature type="domain" description="LysM" evidence="3">
    <location>
        <begin position="108"/>
        <end position="152"/>
    </location>
</feature>
<feature type="compositionally biased region" description="Low complexity" evidence="1">
    <location>
        <begin position="79"/>
        <end position="96"/>
    </location>
</feature>
<keyword evidence="2" id="KW-1133">Transmembrane helix</keyword>
<feature type="transmembrane region" description="Helical" evidence="2">
    <location>
        <begin position="12"/>
        <end position="33"/>
    </location>
</feature>
<dbReference type="CDD" id="cd00118">
    <property type="entry name" value="LysM"/>
    <property type="match status" value="1"/>
</dbReference>
<reference evidence="4 5" key="1">
    <citation type="submission" date="2019-07" db="EMBL/GenBank/DDBJ databases">
        <title>Genome sequence of Weissella cibaria GK1.</title>
        <authorList>
            <person name="Choi H.-J."/>
        </authorList>
    </citation>
    <scope>NUCLEOTIDE SEQUENCE [LARGE SCALE GENOMIC DNA]</scope>
    <source>
        <strain evidence="4 5">GK1</strain>
    </source>
</reference>
<comment type="caution">
    <text evidence="4">The sequence shown here is derived from an EMBL/GenBank/DDBJ whole genome shotgun (WGS) entry which is preliminary data.</text>
</comment>
<dbReference type="Gene3D" id="3.10.350.10">
    <property type="entry name" value="LysM domain"/>
    <property type="match status" value="1"/>
</dbReference>
<dbReference type="Proteomes" id="UP000320012">
    <property type="component" value="Unassembled WGS sequence"/>
</dbReference>
<dbReference type="RefSeq" id="WP_063083953.1">
    <property type="nucleotide sequence ID" value="NZ_CP041193.1"/>
</dbReference>
<name>A0A9Q8JG34_9LACO</name>
<keyword evidence="2" id="KW-0472">Membrane</keyword>
<evidence type="ECO:0000313" key="5">
    <source>
        <dbReference type="Proteomes" id="UP000320012"/>
    </source>
</evidence>
<dbReference type="AlphaFoldDB" id="A0A9Q8JG34"/>
<proteinExistence type="predicted"/>
<protein>
    <submittedName>
        <fullName evidence="4">LysM peptidoglycan-binding domain-containing protein</fullName>
    </submittedName>
</protein>